<gene>
    <name evidence="2" type="ORF">ALC57_16903</name>
</gene>
<evidence type="ECO:0000313" key="3">
    <source>
        <dbReference type="Proteomes" id="UP000078492"/>
    </source>
</evidence>
<feature type="compositionally biased region" description="Low complexity" evidence="1">
    <location>
        <begin position="64"/>
        <end position="80"/>
    </location>
</feature>
<evidence type="ECO:0000256" key="1">
    <source>
        <dbReference type="SAM" id="MobiDB-lite"/>
    </source>
</evidence>
<dbReference type="Proteomes" id="UP000078492">
    <property type="component" value="Unassembled WGS sequence"/>
</dbReference>
<organism evidence="2 3">
    <name type="scientific">Trachymyrmex cornetzi</name>
    <dbReference type="NCBI Taxonomy" id="471704"/>
    <lineage>
        <taxon>Eukaryota</taxon>
        <taxon>Metazoa</taxon>
        <taxon>Ecdysozoa</taxon>
        <taxon>Arthropoda</taxon>
        <taxon>Hexapoda</taxon>
        <taxon>Insecta</taxon>
        <taxon>Pterygota</taxon>
        <taxon>Neoptera</taxon>
        <taxon>Endopterygota</taxon>
        <taxon>Hymenoptera</taxon>
        <taxon>Apocrita</taxon>
        <taxon>Aculeata</taxon>
        <taxon>Formicoidea</taxon>
        <taxon>Formicidae</taxon>
        <taxon>Myrmicinae</taxon>
        <taxon>Trachymyrmex</taxon>
    </lineage>
</organism>
<dbReference type="AlphaFoldDB" id="A0A151IU92"/>
<evidence type="ECO:0000313" key="2">
    <source>
        <dbReference type="EMBL" id="KYN10977.1"/>
    </source>
</evidence>
<feature type="non-terminal residue" evidence="2">
    <location>
        <position position="1"/>
    </location>
</feature>
<sequence length="80" mass="9200">NNQYRLHRTVLHVQDQKSQYQGVYQHLPQWFQNSLYYSEQAGTSQGHSHTNFFSSNTKPYGQRNSNAVSSSPPVSIDIIT</sequence>
<keyword evidence="3" id="KW-1185">Reference proteome</keyword>
<proteinExistence type="predicted"/>
<dbReference type="EMBL" id="KQ980968">
    <property type="protein sequence ID" value="KYN10977.1"/>
    <property type="molecule type" value="Genomic_DNA"/>
</dbReference>
<protein>
    <submittedName>
        <fullName evidence="2">Uncharacterized protein</fullName>
    </submittedName>
</protein>
<name>A0A151IU92_9HYME</name>
<reference evidence="2 3" key="1">
    <citation type="submission" date="2015-09" db="EMBL/GenBank/DDBJ databases">
        <title>Trachymyrmex cornetzi WGS genome.</title>
        <authorList>
            <person name="Nygaard S."/>
            <person name="Hu H."/>
            <person name="Boomsma J."/>
            <person name="Zhang G."/>
        </authorList>
    </citation>
    <scope>NUCLEOTIDE SEQUENCE [LARGE SCALE GENOMIC DNA]</scope>
    <source>
        <strain evidence="2">Tcor2-1</strain>
        <tissue evidence="2">Whole body</tissue>
    </source>
</reference>
<feature type="region of interest" description="Disordered" evidence="1">
    <location>
        <begin position="42"/>
        <end position="80"/>
    </location>
</feature>
<accession>A0A151IU92</accession>
<feature type="compositionally biased region" description="Polar residues" evidence="1">
    <location>
        <begin position="42"/>
        <end position="63"/>
    </location>
</feature>